<dbReference type="InterPro" id="IPR023631">
    <property type="entry name" value="Amidase_dom"/>
</dbReference>
<dbReference type="AlphaFoldDB" id="A0A383BM18"/>
<proteinExistence type="predicted"/>
<sequence length="245" mass="26445">SDGGGSIRIPSSNAGLVGLKASRGRTTLAPYYADLWYGCAVEGCVSLTVRDQAAYHDLTQYAIPGEVYAVPRPATPYLQEVGQDPGKLRIGMIKTAADGQAVHSECVAAVENAASLLESLGHQIEETAYTFDYGQLTEVFTRIACAATAAGILSSEPHVGRPPRQGDFTTVIQEMLERGQQQNAAEHYQDVETMHQIGWAVGADCDPYDVVITPTLPQPPHKVGHFDMSLPFDKLNYEILVPEVV</sequence>
<evidence type="ECO:0000259" key="1">
    <source>
        <dbReference type="Pfam" id="PF01425"/>
    </source>
</evidence>
<dbReference type="InterPro" id="IPR036928">
    <property type="entry name" value="AS_sf"/>
</dbReference>
<dbReference type="Pfam" id="PF01425">
    <property type="entry name" value="Amidase"/>
    <property type="match status" value="1"/>
</dbReference>
<dbReference type="PANTHER" id="PTHR11895:SF7">
    <property type="entry name" value="GLUTAMYL-TRNA(GLN) AMIDOTRANSFERASE SUBUNIT A, MITOCHONDRIAL"/>
    <property type="match status" value="1"/>
</dbReference>
<accession>A0A383BM18</accession>
<dbReference type="PANTHER" id="PTHR11895">
    <property type="entry name" value="TRANSAMIDASE"/>
    <property type="match status" value="1"/>
</dbReference>
<feature type="non-terminal residue" evidence="2">
    <location>
        <position position="245"/>
    </location>
</feature>
<reference evidence="2" key="1">
    <citation type="submission" date="2018-05" db="EMBL/GenBank/DDBJ databases">
        <authorList>
            <person name="Lanie J.A."/>
            <person name="Ng W.-L."/>
            <person name="Kazmierczak K.M."/>
            <person name="Andrzejewski T.M."/>
            <person name="Davidsen T.M."/>
            <person name="Wayne K.J."/>
            <person name="Tettelin H."/>
            <person name="Glass J.I."/>
            <person name="Rusch D."/>
            <person name="Podicherti R."/>
            <person name="Tsui H.-C.T."/>
            <person name="Winkler M.E."/>
        </authorList>
    </citation>
    <scope>NUCLEOTIDE SEQUENCE</scope>
</reference>
<dbReference type="GO" id="GO:0003824">
    <property type="term" value="F:catalytic activity"/>
    <property type="evidence" value="ECO:0007669"/>
    <property type="project" value="InterPro"/>
</dbReference>
<organism evidence="2">
    <name type="scientific">marine metagenome</name>
    <dbReference type="NCBI Taxonomy" id="408172"/>
    <lineage>
        <taxon>unclassified sequences</taxon>
        <taxon>metagenomes</taxon>
        <taxon>ecological metagenomes</taxon>
    </lineage>
</organism>
<gene>
    <name evidence="2" type="ORF">METZ01_LOCUS474041</name>
</gene>
<feature type="domain" description="Amidase" evidence="1">
    <location>
        <begin position="1"/>
        <end position="228"/>
    </location>
</feature>
<evidence type="ECO:0000313" key="2">
    <source>
        <dbReference type="EMBL" id="SVE21187.1"/>
    </source>
</evidence>
<dbReference type="SUPFAM" id="SSF75304">
    <property type="entry name" value="Amidase signature (AS) enzymes"/>
    <property type="match status" value="1"/>
</dbReference>
<feature type="non-terminal residue" evidence="2">
    <location>
        <position position="1"/>
    </location>
</feature>
<protein>
    <recommendedName>
        <fullName evidence="1">Amidase domain-containing protein</fullName>
    </recommendedName>
</protein>
<dbReference type="EMBL" id="UINC01201724">
    <property type="protein sequence ID" value="SVE21187.1"/>
    <property type="molecule type" value="Genomic_DNA"/>
</dbReference>
<dbReference type="Gene3D" id="3.90.1300.10">
    <property type="entry name" value="Amidase signature (AS) domain"/>
    <property type="match status" value="1"/>
</dbReference>
<name>A0A383BM18_9ZZZZ</name>
<dbReference type="InterPro" id="IPR000120">
    <property type="entry name" value="Amidase"/>
</dbReference>